<dbReference type="GO" id="GO:0035251">
    <property type="term" value="F:UDP-glucosyltransferase activity"/>
    <property type="evidence" value="ECO:0007669"/>
    <property type="project" value="TreeGrafter"/>
</dbReference>
<dbReference type="PROSITE" id="PS00375">
    <property type="entry name" value="UDPGT"/>
    <property type="match status" value="1"/>
</dbReference>
<evidence type="ECO:0000313" key="5">
    <source>
        <dbReference type="EMBL" id="KAJ3699287.1"/>
    </source>
</evidence>
<sequence length="470" mass="52549">MDSCASPLPHIAIFPFMSKGHTIPLIHLAHLLHHRHLVSHITFFTTSRNAPFIRSSLSSISTQSTSIISLPFPDNLPPDIPAGVESTDHLPSIDLFLPFVTAIPRMQPAFSQAIRQLSPLPSLLISDGFLSWTHYVTTELNIPRLVFNGMGGFAQTLANIVSRDKPHADVSSPDEPFTVPGFPHLSLTIADLEPPFDDPDPKGPQWDFVLEQIVANNSSRGFIMNSFYELESPYFNYMDSMIGVPGYRIGPLCLARLGIDKKTKLLSPLVQWLDSRLKINRPVVYVAFGTQIKLSSVQMKELATGLERSGLDFIWILRAQGCNWDDDFVERVSHRCKLLKEWVDQMEILAHKAVRGFMTHCGWNSIMESLCAGVPVLAWPMMADQRLNAKFVIEELRMGLRVRASDGTKHGLVKSEDIERLVRELLVGEEGMAVKKKAEELAVAARQAMSEGGSSYVALEEMILRNINKR</sequence>
<keyword evidence="6" id="KW-1185">Reference proteome</keyword>
<dbReference type="PANTHER" id="PTHR48047:SF51">
    <property type="entry name" value="GLYCOSYLTRANSFERASE"/>
    <property type="match status" value="1"/>
</dbReference>
<dbReference type="PANTHER" id="PTHR48047">
    <property type="entry name" value="GLYCOSYLTRANSFERASE"/>
    <property type="match status" value="1"/>
</dbReference>
<evidence type="ECO:0000256" key="3">
    <source>
        <dbReference type="RuleBase" id="RU003718"/>
    </source>
</evidence>
<accession>A0AAD5ZJX8</accession>
<evidence type="ECO:0000313" key="6">
    <source>
        <dbReference type="Proteomes" id="UP001210211"/>
    </source>
</evidence>
<reference evidence="5 6" key="1">
    <citation type="journal article" date="2022" name="Cell">
        <title>Repeat-based holocentromeres influence genome architecture and karyotype evolution.</title>
        <authorList>
            <person name="Hofstatter P.G."/>
            <person name="Thangavel G."/>
            <person name="Lux T."/>
            <person name="Neumann P."/>
            <person name="Vondrak T."/>
            <person name="Novak P."/>
            <person name="Zhang M."/>
            <person name="Costa L."/>
            <person name="Castellani M."/>
            <person name="Scott A."/>
            <person name="Toegelov H."/>
            <person name="Fuchs J."/>
            <person name="Mata-Sucre Y."/>
            <person name="Dias Y."/>
            <person name="Vanzela A.L.L."/>
            <person name="Huettel B."/>
            <person name="Almeida C.C.S."/>
            <person name="Simkova H."/>
            <person name="Souza G."/>
            <person name="Pedrosa-Harand A."/>
            <person name="Macas J."/>
            <person name="Mayer K.F.X."/>
            <person name="Houben A."/>
            <person name="Marques A."/>
        </authorList>
    </citation>
    <scope>NUCLEOTIDE SEQUENCE [LARGE SCALE GENOMIC DNA]</scope>
    <source>
        <strain evidence="5">RhyTen1mFocal</strain>
    </source>
</reference>
<evidence type="ECO:0000256" key="4">
    <source>
        <dbReference type="RuleBase" id="RU362057"/>
    </source>
</evidence>
<dbReference type="InterPro" id="IPR035595">
    <property type="entry name" value="UDP_glycos_trans_CS"/>
</dbReference>
<dbReference type="EC" id="2.4.1.-" evidence="4"/>
<dbReference type="Pfam" id="PF00201">
    <property type="entry name" value="UDPGT"/>
    <property type="match status" value="1"/>
</dbReference>
<organism evidence="5 6">
    <name type="scientific">Rhynchospora tenuis</name>
    <dbReference type="NCBI Taxonomy" id="198213"/>
    <lineage>
        <taxon>Eukaryota</taxon>
        <taxon>Viridiplantae</taxon>
        <taxon>Streptophyta</taxon>
        <taxon>Embryophyta</taxon>
        <taxon>Tracheophyta</taxon>
        <taxon>Spermatophyta</taxon>
        <taxon>Magnoliopsida</taxon>
        <taxon>Liliopsida</taxon>
        <taxon>Poales</taxon>
        <taxon>Cyperaceae</taxon>
        <taxon>Cyperoideae</taxon>
        <taxon>Rhynchosporeae</taxon>
        <taxon>Rhynchospora</taxon>
    </lineage>
</organism>
<dbReference type="CDD" id="cd03784">
    <property type="entry name" value="GT1_Gtf-like"/>
    <property type="match status" value="1"/>
</dbReference>
<keyword evidence="3" id="KW-0328">Glycosyltransferase</keyword>
<evidence type="ECO:0000256" key="1">
    <source>
        <dbReference type="ARBA" id="ARBA00009995"/>
    </source>
</evidence>
<dbReference type="EMBL" id="JAMRDG010000001">
    <property type="protein sequence ID" value="KAJ3699287.1"/>
    <property type="molecule type" value="Genomic_DNA"/>
</dbReference>
<evidence type="ECO:0000256" key="2">
    <source>
        <dbReference type="ARBA" id="ARBA00022679"/>
    </source>
</evidence>
<dbReference type="AlphaFoldDB" id="A0AAD5ZJX8"/>
<gene>
    <name evidence="5" type="ORF">LUZ61_002992</name>
</gene>
<comment type="caution">
    <text evidence="5">The sequence shown here is derived from an EMBL/GenBank/DDBJ whole genome shotgun (WGS) entry which is preliminary data.</text>
</comment>
<dbReference type="SUPFAM" id="SSF53756">
    <property type="entry name" value="UDP-Glycosyltransferase/glycogen phosphorylase"/>
    <property type="match status" value="1"/>
</dbReference>
<comment type="similarity">
    <text evidence="1 3">Belongs to the UDP-glycosyltransferase family.</text>
</comment>
<proteinExistence type="inferred from homology"/>
<protein>
    <recommendedName>
        <fullName evidence="4">Glycosyltransferase</fullName>
        <ecNumber evidence="4">2.4.1.-</ecNumber>
    </recommendedName>
</protein>
<dbReference type="FunFam" id="3.40.50.2000:FF:000107">
    <property type="entry name" value="Glycosyltransferase"/>
    <property type="match status" value="1"/>
</dbReference>
<dbReference type="InterPro" id="IPR002213">
    <property type="entry name" value="UDP_glucos_trans"/>
</dbReference>
<dbReference type="Proteomes" id="UP001210211">
    <property type="component" value="Unassembled WGS sequence"/>
</dbReference>
<dbReference type="Gene3D" id="3.40.50.2000">
    <property type="entry name" value="Glycogen Phosphorylase B"/>
    <property type="match status" value="2"/>
</dbReference>
<name>A0AAD5ZJX8_9POAL</name>
<keyword evidence="2 3" id="KW-0808">Transferase</keyword>